<keyword evidence="4" id="KW-0418">Kinase</keyword>
<accession>A0A9Y4MWE9</accession>
<gene>
    <name evidence="4" type="primary">nrgnb</name>
</gene>
<dbReference type="RefSeq" id="XP_008274575.1">
    <property type="nucleotide sequence ID" value="XM_008276353.1"/>
</dbReference>
<evidence type="ECO:0000313" key="3">
    <source>
        <dbReference type="Proteomes" id="UP000694891"/>
    </source>
</evidence>
<dbReference type="PANTHER" id="PTHR10699:SF16">
    <property type="entry name" value="SPERM SURFACE PROTEIN SP17"/>
    <property type="match status" value="1"/>
</dbReference>
<dbReference type="PANTHER" id="PTHR10699">
    <property type="entry name" value="NEUROMODULIN"/>
    <property type="match status" value="1"/>
</dbReference>
<dbReference type="AlphaFoldDB" id="A0A9Y4MWE9"/>
<organism evidence="3 4">
    <name type="scientific">Stegastes partitus</name>
    <name type="common">bicolor damselfish</name>
    <dbReference type="NCBI Taxonomy" id="144197"/>
    <lineage>
        <taxon>Eukaryota</taxon>
        <taxon>Metazoa</taxon>
        <taxon>Chordata</taxon>
        <taxon>Craniata</taxon>
        <taxon>Vertebrata</taxon>
        <taxon>Euteleostomi</taxon>
        <taxon>Actinopterygii</taxon>
        <taxon>Neopterygii</taxon>
        <taxon>Teleostei</taxon>
        <taxon>Neoteleostei</taxon>
        <taxon>Acanthomorphata</taxon>
        <taxon>Ovalentaria</taxon>
        <taxon>Pomacentridae</taxon>
        <taxon>Stegastes</taxon>
    </lineage>
</organism>
<dbReference type="SMART" id="SM00015">
    <property type="entry name" value="IQ"/>
    <property type="match status" value="1"/>
</dbReference>
<dbReference type="CTD" id="791178"/>
<feature type="compositionally biased region" description="Basic and acidic residues" evidence="1">
    <location>
        <begin position="168"/>
        <end position="179"/>
    </location>
</feature>
<sequence length="257" mass="28590">MSVPFSNTHLRVPRGFGAVLEGLAREVLRDQPEDIPTYAAHYFETLLKQREETGMDPGEWAAKLEDRFYNNHAFTSETGPEKEPPAEVTTSKEKSDESQPEDESSHSAEASNLSTAQPYVSEKADLTESTDEEEKLNITEKHTTSVETELSEEEPLNRFPNADIQSEMDCHNEECSRPQEEEDIMDIPLDDPEANRAAAKIQAGFRGHMTRKKMKPEDKAEGEEVSSTGDVLNGSQGDSETGRSGAVERDDTSVPEQ</sequence>
<feature type="compositionally biased region" description="Basic and acidic residues" evidence="1">
    <location>
        <begin position="135"/>
        <end position="144"/>
    </location>
</feature>
<dbReference type="Pfam" id="PF02197">
    <property type="entry name" value="RIIa"/>
    <property type="match status" value="1"/>
</dbReference>
<dbReference type="GO" id="GO:0005516">
    <property type="term" value="F:calmodulin binding"/>
    <property type="evidence" value="ECO:0007669"/>
    <property type="project" value="TreeGrafter"/>
</dbReference>
<evidence type="ECO:0000256" key="1">
    <source>
        <dbReference type="SAM" id="MobiDB-lite"/>
    </source>
</evidence>
<dbReference type="InterPro" id="IPR003117">
    <property type="entry name" value="cAMP_dep_PK_reg_su_I/II_a/b"/>
</dbReference>
<feature type="compositionally biased region" description="Basic and acidic residues" evidence="1">
    <location>
        <begin position="79"/>
        <end position="97"/>
    </location>
</feature>
<dbReference type="InterPro" id="IPR000048">
    <property type="entry name" value="IQ_motif_EF-hand-BS"/>
</dbReference>
<feature type="compositionally biased region" description="Basic and acidic residues" evidence="1">
    <location>
        <begin position="246"/>
        <end position="257"/>
    </location>
</feature>
<evidence type="ECO:0000259" key="2">
    <source>
        <dbReference type="SMART" id="SM00394"/>
    </source>
</evidence>
<dbReference type="SMART" id="SM00394">
    <property type="entry name" value="RIIa"/>
    <property type="match status" value="1"/>
</dbReference>
<feature type="compositionally biased region" description="Polar residues" evidence="1">
    <location>
        <begin position="107"/>
        <end position="118"/>
    </location>
</feature>
<dbReference type="SUPFAM" id="SSF47391">
    <property type="entry name" value="Dimerization-anchoring domain of cAMP-dependent PK regulatory subunit"/>
    <property type="match status" value="1"/>
</dbReference>
<protein>
    <submittedName>
        <fullName evidence="4">Neurogranin (Protein kinase C substrate, RC3) b</fullName>
    </submittedName>
</protein>
<feature type="compositionally biased region" description="Polar residues" evidence="1">
    <location>
        <begin position="225"/>
        <end position="239"/>
    </location>
</feature>
<keyword evidence="4" id="KW-0808">Transferase</keyword>
<feature type="region of interest" description="Disordered" evidence="1">
    <location>
        <begin position="74"/>
        <end position="181"/>
    </location>
</feature>
<feature type="region of interest" description="Disordered" evidence="1">
    <location>
        <begin position="201"/>
        <end position="257"/>
    </location>
</feature>
<dbReference type="InterPro" id="IPR047579">
    <property type="entry name" value="DD_CABYR_SP17"/>
</dbReference>
<dbReference type="CDD" id="cd23767">
    <property type="entry name" value="IQCD"/>
    <property type="match status" value="1"/>
</dbReference>
<dbReference type="CDD" id="cd12100">
    <property type="entry name" value="DD_CABYR_SP17"/>
    <property type="match status" value="1"/>
</dbReference>
<proteinExistence type="predicted"/>
<dbReference type="Gene3D" id="1.20.890.10">
    <property type="entry name" value="cAMP-dependent protein kinase regulatory subunit, dimerization-anchoring domain"/>
    <property type="match status" value="1"/>
</dbReference>
<name>A0A9Y4MWE9_9TELE</name>
<evidence type="ECO:0000313" key="4">
    <source>
        <dbReference type="RefSeq" id="XP_008274575.1"/>
    </source>
</evidence>
<feature type="domain" description="RIIa" evidence="2">
    <location>
        <begin position="14"/>
        <end position="51"/>
    </location>
</feature>
<dbReference type="Pfam" id="PF00612">
    <property type="entry name" value="IQ"/>
    <property type="match status" value="1"/>
</dbReference>
<reference evidence="4" key="1">
    <citation type="submission" date="2025-08" db="UniProtKB">
        <authorList>
            <consortium name="RefSeq"/>
        </authorList>
    </citation>
    <scope>IDENTIFICATION</scope>
</reference>
<dbReference type="Proteomes" id="UP000694891">
    <property type="component" value="Unplaced"/>
</dbReference>
<dbReference type="PROSITE" id="PS50096">
    <property type="entry name" value="IQ"/>
    <property type="match status" value="1"/>
</dbReference>
<keyword evidence="3" id="KW-1185">Reference proteome</keyword>